<accession>D8SLM3</accession>
<dbReference type="GO" id="GO:0005737">
    <property type="term" value="C:cytoplasm"/>
    <property type="evidence" value="ECO:0000318"/>
    <property type="project" value="GO_Central"/>
</dbReference>
<evidence type="ECO:0000313" key="1">
    <source>
        <dbReference type="EMBL" id="EFJ14798.1"/>
    </source>
</evidence>
<sequence length="174" mass="19615">MATQYKTIHLVEKCRQMVVASGLASKIGLVVVSPMTRTLQTAAGVFGEREIYDDNGEAKPILMKKGKTNPCTRAKPSTKSPPFVAQELCREHIMIRPLDLLELNPWSLVRARLMSREEKEMAVVSHSYFLHEFLRAISGSSTSDLGWLENCELQTIVIESCVEDGEKTWRLISY</sequence>
<dbReference type="InParanoid" id="D8SLM3"/>
<dbReference type="Gramene" id="EFJ14798">
    <property type="protein sequence ID" value="EFJ14798"/>
    <property type="gene ID" value="SELMODRAFT_423410"/>
</dbReference>
<dbReference type="AlphaFoldDB" id="D8SLM3"/>
<proteinExistence type="predicted"/>
<dbReference type="InterPro" id="IPR050275">
    <property type="entry name" value="PGM_Phosphatase"/>
</dbReference>
<dbReference type="PANTHER" id="PTHR48100:SF1">
    <property type="entry name" value="HISTIDINE PHOSPHATASE FAMILY PROTEIN-RELATED"/>
    <property type="match status" value="1"/>
</dbReference>
<dbReference type="EMBL" id="GL377626">
    <property type="protein sequence ID" value="EFJ14798.1"/>
    <property type="molecule type" value="Genomic_DNA"/>
</dbReference>
<dbReference type="Proteomes" id="UP000001514">
    <property type="component" value="Unassembled WGS sequence"/>
</dbReference>
<dbReference type="SUPFAM" id="SSF53254">
    <property type="entry name" value="Phosphoglycerate mutase-like"/>
    <property type="match status" value="1"/>
</dbReference>
<protein>
    <submittedName>
        <fullName evidence="1">Uncharacterized protein</fullName>
    </submittedName>
</protein>
<dbReference type="GO" id="GO:0016791">
    <property type="term" value="F:phosphatase activity"/>
    <property type="evidence" value="ECO:0000318"/>
    <property type="project" value="GO_Central"/>
</dbReference>
<dbReference type="PANTHER" id="PTHR48100">
    <property type="entry name" value="BROAD-SPECIFICITY PHOSPHATASE YOR283W-RELATED"/>
    <property type="match status" value="1"/>
</dbReference>
<name>D8SLM3_SELML</name>
<dbReference type="InterPro" id="IPR029033">
    <property type="entry name" value="His_PPase_superfam"/>
</dbReference>
<keyword evidence="2" id="KW-1185">Reference proteome</keyword>
<dbReference type="eggNOG" id="KOG4754">
    <property type="taxonomic scope" value="Eukaryota"/>
</dbReference>
<dbReference type="HOGENOM" id="CLU_1542710_0_0_1"/>
<dbReference type="Gene3D" id="3.40.50.1240">
    <property type="entry name" value="Phosphoglycerate mutase-like"/>
    <property type="match status" value="1"/>
</dbReference>
<reference evidence="1 2" key="1">
    <citation type="journal article" date="2011" name="Science">
        <title>The Selaginella genome identifies genetic changes associated with the evolution of vascular plants.</title>
        <authorList>
            <person name="Banks J.A."/>
            <person name="Nishiyama T."/>
            <person name="Hasebe M."/>
            <person name="Bowman J.L."/>
            <person name="Gribskov M."/>
            <person name="dePamphilis C."/>
            <person name="Albert V.A."/>
            <person name="Aono N."/>
            <person name="Aoyama T."/>
            <person name="Ambrose B.A."/>
            <person name="Ashton N.W."/>
            <person name="Axtell M.J."/>
            <person name="Barker E."/>
            <person name="Barker M.S."/>
            <person name="Bennetzen J.L."/>
            <person name="Bonawitz N.D."/>
            <person name="Chapple C."/>
            <person name="Cheng C."/>
            <person name="Correa L.G."/>
            <person name="Dacre M."/>
            <person name="DeBarry J."/>
            <person name="Dreyer I."/>
            <person name="Elias M."/>
            <person name="Engstrom E.M."/>
            <person name="Estelle M."/>
            <person name="Feng L."/>
            <person name="Finet C."/>
            <person name="Floyd S.K."/>
            <person name="Frommer W.B."/>
            <person name="Fujita T."/>
            <person name="Gramzow L."/>
            <person name="Gutensohn M."/>
            <person name="Harholt J."/>
            <person name="Hattori M."/>
            <person name="Heyl A."/>
            <person name="Hirai T."/>
            <person name="Hiwatashi Y."/>
            <person name="Ishikawa M."/>
            <person name="Iwata M."/>
            <person name="Karol K.G."/>
            <person name="Koehler B."/>
            <person name="Kolukisaoglu U."/>
            <person name="Kubo M."/>
            <person name="Kurata T."/>
            <person name="Lalonde S."/>
            <person name="Li K."/>
            <person name="Li Y."/>
            <person name="Litt A."/>
            <person name="Lyons E."/>
            <person name="Manning G."/>
            <person name="Maruyama T."/>
            <person name="Michael T.P."/>
            <person name="Mikami K."/>
            <person name="Miyazaki S."/>
            <person name="Morinaga S."/>
            <person name="Murata T."/>
            <person name="Mueller-Roeber B."/>
            <person name="Nelson D.R."/>
            <person name="Obara M."/>
            <person name="Oguri Y."/>
            <person name="Olmstead R.G."/>
            <person name="Onodera N."/>
            <person name="Petersen B.L."/>
            <person name="Pils B."/>
            <person name="Prigge M."/>
            <person name="Rensing S.A."/>
            <person name="Riano-Pachon D.M."/>
            <person name="Roberts A.W."/>
            <person name="Sato Y."/>
            <person name="Scheller H.V."/>
            <person name="Schulz B."/>
            <person name="Schulz C."/>
            <person name="Shakirov E.V."/>
            <person name="Shibagaki N."/>
            <person name="Shinohara N."/>
            <person name="Shippen D.E."/>
            <person name="Soerensen I."/>
            <person name="Sotooka R."/>
            <person name="Sugimoto N."/>
            <person name="Sugita M."/>
            <person name="Sumikawa N."/>
            <person name="Tanurdzic M."/>
            <person name="Theissen G."/>
            <person name="Ulvskov P."/>
            <person name="Wakazuki S."/>
            <person name="Weng J.K."/>
            <person name="Willats W.W."/>
            <person name="Wipf D."/>
            <person name="Wolf P.G."/>
            <person name="Yang L."/>
            <person name="Zimmer A.D."/>
            <person name="Zhu Q."/>
            <person name="Mitros T."/>
            <person name="Hellsten U."/>
            <person name="Loque D."/>
            <person name="Otillar R."/>
            <person name="Salamov A."/>
            <person name="Schmutz J."/>
            <person name="Shapiro H."/>
            <person name="Lindquist E."/>
            <person name="Lucas S."/>
            <person name="Rokhsar D."/>
            <person name="Grigoriev I.V."/>
        </authorList>
    </citation>
    <scope>NUCLEOTIDE SEQUENCE [LARGE SCALE GENOMIC DNA]</scope>
</reference>
<gene>
    <name evidence="1" type="ORF">SELMODRAFT_423410</name>
</gene>
<evidence type="ECO:0000313" key="2">
    <source>
        <dbReference type="Proteomes" id="UP000001514"/>
    </source>
</evidence>
<organism evidence="2">
    <name type="scientific">Selaginella moellendorffii</name>
    <name type="common">Spikemoss</name>
    <dbReference type="NCBI Taxonomy" id="88036"/>
    <lineage>
        <taxon>Eukaryota</taxon>
        <taxon>Viridiplantae</taxon>
        <taxon>Streptophyta</taxon>
        <taxon>Embryophyta</taxon>
        <taxon>Tracheophyta</taxon>
        <taxon>Lycopodiopsida</taxon>
        <taxon>Selaginellales</taxon>
        <taxon>Selaginellaceae</taxon>
        <taxon>Selaginella</taxon>
    </lineage>
</organism>
<dbReference type="KEGG" id="smo:SELMODRAFT_423410"/>